<dbReference type="PANTHER" id="PTHR22946">
    <property type="entry name" value="DIENELACTONE HYDROLASE DOMAIN-CONTAINING PROTEIN-RELATED"/>
    <property type="match status" value="1"/>
</dbReference>
<proteinExistence type="predicted"/>
<dbReference type="RefSeq" id="WP_308633761.1">
    <property type="nucleotide sequence ID" value="NZ_BMCQ01000007.1"/>
</dbReference>
<dbReference type="Proteomes" id="UP000783934">
    <property type="component" value="Unassembled WGS sequence"/>
</dbReference>
<evidence type="ECO:0000313" key="2">
    <source>
        <dbReference type="EMBL" id="NJB66207.1"/>
    </source>
</evidence>
<protein>
    <recommendedName>
        <fullName evidence="1">Peptidase S9 prolyl oligopeptidase catalytic domain-containing protein</fullName>
    </recommendedName>
</protein>
<name>A0ABX0WTY4_9BURK</name>
<dbReference type="Pfam" id="PF00326">
    <property type="entry name" value="Peptidase_S9"/>
    <property type="match status" value="1"/>
</dbReference>
<reference evidence="2 3" key="1">
    <citation type="submission" date="2020-03" db="EMBL/GenBank/DDBJ databases">
        <title>Genomic Encyclopedia of Type Strains, Phase IV (KMG-IV): sequencing the most valuable type-strain genomes for metagenomic binning, comparative biology and taxonomic classification.</title>
        <authorList>
            <person name="Goeker M."/>
        </authorList>
    </citation>
    <scope>NUCLEOTIDE SEQUENCE [LARGE SCALE GENOMIC DNA]</scope>
    <source>
        <strain evidence="2 3">DSM 26613</strain>
    </source>
</reference>
<comment type="caution">
    <text evidence="2">The sequence shown here is derived from an EMBL/GenBank/DDBJ whole genome shotgun (WGS) entry which is preliminary data.</text>
</comment>
<evidence type="ECO:0000259" key="1">
    <source>
        <dbReference type="Pfam" id="PF00326"/>
    </source>
</evidence>
<organism evidence="2 3">
    <name type="scientific">Paenalcaligenes hominis</name>
    <dbReference type="NCBI Taxonomy" id="643674"/>
    <lineage>
        <taxon>Bacteria</taxon>
        <taxon>Pseudomonadati</taxon>
        <taxon>Pseudomonadota</taxon>
        <taxon>Betaproteobacteria</taxon>
        <taxon>Burkholderiales</taxon>
        <taxon>Alcaligenaceae</taxon>
        <taxon>Paenalcaligenes</taxon>
    </lineage>
</organism>
<dbReference type="InterPro" id="IPR001375">
    <property type="entry name" value="Peptidase_S9_cat"/>
</dbReference>
<dbReference type="InterPro" id="IPR029058">
    <property type="entry name" value="AB_hydrolase_fold"/>
</dbReference>
<accession>A0ABX0WTY4</accession>
<dbReference type="PANTHER" id="PTHR22946:SF5">
    <property type="entry name" value="PEPTIDASE S9 PROLYL OLIGOPEPTIDASE CATALYTIC DOMAIN-CONTAINING PROTEIN"/>
    <property type="match status" value="1"/>
</dbReference>
<feature type="domain" description="Peptidase S9 prolyl oligopeptidase catalytic" evidence="1">
    <location>
        <begin position="44"/>
        <end position="241"/>
    </location>
</feature>
<dbReference type="EMBL" id="JAATIZ010000005">
    <property type="protein sequence ID" value="NJB66207.1"/>
    <property type="molecule type" value="Genomic_DNA"/>
</dbReference>
<sequence>MSVVISPTHIALPDAFNLDAHFLTPSAPIPGILFIHGWGGDQRFDLKRAHSLARLGCVCLTFDLTGHHDTTAQRHHVSRQRNLQDVCAAYDTLASHSWVDPESIAIIGHSYGAYLATLVSQLRPVRWLSLLAPALYHDEEWFKPKDQLNKALLNAYRKTPHTKNDNQALLACSLFKGDVLLIETEHDDFIPKQTILSYRNAFLEAQSMTHRILYEADHGLTQKAAQQAYSTLLFGWIQEMIMGARAGFLSV</sequence>
<gene>
    <name evidence="2" type="ORF">GGR41_002469</name>
</gene>
<dbReference type="InterPro" id="IPR050261">
    <property type="entry name" value="FrsA_esterase"/>
</dbReference>
<keyword evidence="3" id="KW-1185">Reference proteome</keyword>
<evidence type="ECO:0000313" key="3">
    <source>
        <dbReference type="Proteomes" id="UP000783934"/>
    </source>
</evidence>
<dbReference type="Gene3D" id="3.40.50.1820">
    <property type="entry name" value="alpha/beta hydrolase"/>
    <property type="match status" value="1"/>
</dbReference>
<dbReference type="SUPFAM" id="SSF53474">
    <property type="entry name" value="alpha/beta-Hydrolases"/>
    <property type="match status" value="1"/>
</dbReference>